<dbReference type="SUPFAM" id="SSF56436">
    <property type="entry name" value="C-type lectin-like"/>
    <property type="match status" value="1"/>
</dbReference>
<accession>A0A5J5IEQ8</accession>
<evidence type="ECO:0000313" key="2">
    <source>
        <dbReference type="EMBL" id="KAA9037773.1"/>
    </source>
</evidence>
<evidence type="ECO:0000259" key="1">
    <source>
        <dbReference type="PROSITE" id="PS51175"/>
    </source>
</evidence>
<dbReference type="Proteomes" id="UP000326903">
    <property type="component" value="Unassembled WGS sequence"/>
</dbReference>
<dbReference type="EMBL" id="VYQF01000005">
    <property type="protein sequence ID" value="KAA9037773.1"/>
    <property type="molecule type" value="Genomic_DNA"/>
</dbReference>
<comment type="caution">
    <text evidence="2">The sequence shown here is derived from an EMBL/GenBank/DDBJ whole genome shotgun (WGS) entry which is preliminary data.</text>
</comment>
<dbReference type="Gene3D" id="3.90.1580.10">
    <property type="entry name" value="paralog of FGE (formylglycine-generating enzyme)"/>
    <property type="match status" value="1"/>
</dbReference>
<organism evidence="2 3">
    <name type="scientific">Ginsengibacter hankyongi</name>
    <dbReference type="NCBI Taxonomy" id="2607284"/>
    <lineage>
        <taxon>Bacteria</taxon>
        <taxon>Pseudomonadati</taxon>
        <taxon>Bacteroidota</taxon>
        <taxon>Chitinophagia</taxon>
        <taxon>Chitinophagales</taxon>
        <taxon>Chitinophagaceae</taxon>
        <taxon>Ginsengibacter</taxon>
    </lineage>
</organism>
<dbReference type="CDD" id="cd04080">
    <property type="entry name" value="CBM6_cellulase-like"/>
    <property type="match status" value="1"/>
</dbReference>
<dbReference type="GO" id="GO:0120147">
    <property type="term" value="F:formylglycine-generating oxidase activity"/>
    <property type="evidence" value="ECO:0007669"/>
    <property type="project" value="TreeGrafter"/>
</dbReference>
<dbReference type="Gene3D" id="2.60.120.260">
    <property type="entry name" value="Galactose-binding domain-like"/>
    <property type="match status" value="1"/>
</dbReference>
<reference evidence="2 3" key="1">
    <citation type="submission" date="2019-09" db="EMBL/GenBank/DDBJ databases">
        <title>Draft genome sequence of Ginsengibacter sp. BR5-29.</title>
        <authorList>
            <person name="Im W.-T."/>
        </authorList>
    </citation>
    <scope>NUCLEOTIDE SEQUENCE [LARGE SCALE GENOMIC DNA]</scope>
    <source>
        <strain evidence="2 3">BR5-29</strain>
    </source>
</reference>
<dbReference type="InterPro" id="IPR005532">
    <property type="entry name" value="SUMF_dom"/>
</dbReference>
<dbReference type="PANTHER" id="PTHR23150:SF19">
    <property type="entry name" value="FORMYLGLYCINE-GENERATING ENZYME"/>
    <property type="match status" value="1"/>
</dbReference>
<dbReference type="SUPFAM" id="SSF49785">
    <property type="entry name" value="Galactose-binding domain-like"/>
    <property type="match status" value="1"/>
</dbReference>
<dbReference type="PANTHER" id="PTHR23150">
    <property type="entry name" value="SULFATASE MODIFYING FACTOR 1, 2"/>
    <property type="match status" value="1"/>
</dbReference>
<dbReference type="InterPro" id="IPR005084">
    <property type="entry name" value="CBM6"/>
</dbReference>
<dbReference type="PROSITE" id="PS51175">
    <property type="entry name" value="CBM6"/>
    <property type="match status" value="1"/>
</dbReference>
<dbReference type="GO" id="GO:0030246">
    <property type="term" value="F:carbohydrate binding"/>
    <property type="evidence" value="ECO:0007669"/>
    <property type="project" value="InterPro"/>
</dbReference>
<evidence type="ECO:0000313" key="3">
    <source>
        <dbReference type="Proteomes" id="UP000326903"/>
    </source>
</evidence>
<feature type="domain" description="CBM6" evidence="1">
    <location>
        <begin position="310"/>
        <end position="447"/>
    </location>
</feature>
<dbReference type="InterPro" id="IPR008979">
    <property type="entry name" value="Galactose-bd-like_sf"/>
</dbReference>
<name>A0A5J5IEQ8_9BACT</name>
<proteinExistence type="predicted"/>
<dbReference type="InterPro" id="IPR016187">
    <property type="entry name" value="CTDL_fold"/>
</dbReference>
<gene>
    <name evidence="2" type="ORF">FW778_16935</name>
</gene>
<dbReference type="InterPro" id="IPR051043">
    <property type="entry name" value="Sulfatase_Mod_Factor_Kinase"/>
</dbReference>
<dbReference type="Pfam" id="PF03781">
    <property type="entry name" value="FGE-sulfatase"/>
    <property type="match status" value="1"/>
</dbReference>
<dbReference type="RefSeq" id="WP_150416007.1">
    <property type="nucleotide sequence ID" value="NZ_VYQF01000005.1"/>
</dbReference>
<keyword evidence="3" id="KW-1185">Reference proteome</keyword>
<sequence>MKKNIGYTVIAVCFSLFNSMLKAYPIERIFVKGGEMKYHHVNVIVSSFEISKYEITNKQYAGFLNEKNIGPQGILGGIKLINVGSNELQVEYKNEKWMPKPGYENYPMVMVNYYGAVDFCNWIGGKLPTEIEWTYAAKGGTKSKNYTYAGGNIFDEVGWYKDNSEQHSHPVGEKKPNELGIYDMSGNAWEWCLNDTLKLATGFCVHMGGSWYATEQPGRIDAHYGNVPTHFSNSVGFRAVFPADSVMLDKRPFRNYKGKSWNNEPQQIPGKIQCEFYDIGGEGIAYHDTDSINNGSGKLNPANGTFLNEFRIKEGVDISFTKTRDIDNNPYNMVEPKMDQLYVGWTMPGEWINYTIKVNKTGNYTVRLMYTASGDGGILLLLDGNKLTNELLIPSTRNDKEPIAWRQWHHWNRIDSLATVKLKKGIHVLTLKTVTNGNMNYDFLELKLEN</sequence>
<dbReference type="AlphaFoldDB" id="A0A5J5IEQ8"/>
<dbReference type="InterPro" id="IPR042095">
    <property type="entry name" value="SUMF_sf"/>
</dbReference>
<protein>
    <submittedName>
        <fullName evidence="2">SUMF1/EgtB/PvdO family nonheme iron enzyme</fullName>
    </submittedName>
</protein>